<evidence type="ECO:0000256" key="1">
    <source>
        <dbReference type="SAM" id="MobiDB-lite"/>
    </source>
</evidence>
<name>A0A975FW32_9CAUL</name>
<proteinExistence type="predicted"/>
<gene>
    <name evidence="2" type="ORF">KCG34_14800</name>
</gene>
<sequence length="428" mass="45183">MSTSSPQVQVEPAPQEARVDRIASAAALDMLERLKDPALLASGAVNLIALDAIQAKLGDRWETKRGRVWEHVEREIERTIGPANLSVRLDDTHYLIALPSSPGLAAQATCLTVLQDVLKFFLGELRPADMAVRNISAIEGAEIISAPVDLHRLHAAASAPQAPAAASTARQGAGAPSPSAPSTAIMLGEEAPAAPDWRPPLAGRSFRERVEPPKRPPFELTVSDEPVWNLRQGIITSFVIDRAGAPAGADAPVQEEIDMAVFRHAADLLREHASQGGPFVLHVPVHFMSLATQRTRLRLLGVTQPVREAMRQMVLLEICGLDPGVPPSRLIEVIGLVRSLCGGVLGRVRPSKPALAAVRGCGLKGLVIEAPLLAPQGPEGEARLKVFAGAAHGLSPNLIIHGLPTPNLIDVAASAGFTHASAAPLPGK</sequence>
<dbReference type="AlphaFoldDB" id="A0A975FW32"/>
<dbReference type="RefSeq" id="WP_211936417.1">
    <property type="nucleotide sequence ID" value="NZ_CP073078.1"/>
</dbReference>
<dbReference type="EMBL" id="CP073078">
    <property type="protein sequence ID" value="QUD86365.1"/>
    <property type="molecule type" value="Genomic_DNA"/>
</dbReference>
<evidence type="ECO:0000313" key="2">
    <source>
        <dbReference type="EMBL" id="QUD86365.1"/>
    </source>
</evidence>
<keyword evidence="3" id="KW-1185">Reference proteome</keyword>
<organism evidence="2 3">
    <name type="scientific">Phenylobacterium montanum</name>
    <dbReference type="NCBI Taxonomy" id="2823693"/>
    <lineage>
        <taxon>Bacteria</taxon>
        <taxon>Pseudomonadati</taxon>
        <taxon>Pseudomonadota</taxon>
        <taxon>Alphaproteobacteria</taxon>
        <taxon>Caulobacterales</taxon>
        <taxon>Caulobacteraceae</taxon>
        <taxon>Phenylobacterium</taxon>
    </lineage>
</organism>
<evidence type="ECO:0000313" key="3">
    <source>
        <dbReference type="Proteomes" id="UP000676409"/>
    </source>
</evidence>
<dbReference type="Proteomes" id="UP000676409">
    <property type="component" value="Chromosome"/>
</dbReference>
<protein>
    <submittedName>
        <fullName evidence="2">Uncharacterized protein</fullName>
    </submittedName>
</protein>
<accession>A0A975FW32</accession>
<reference evidence="2" key="1">
    <citation type="submission" date="2021-04" db="EMBL/GenBank/DDBJ databases">
        <title>The complete genome sequence of Caulobacter sp. S6.</title>
        <authorList>
            <person name="Tang Y."/>
            <person name="Ouyang W."/>
            <person name="Liu Q."/>
            <person name="Huang B."/>
            <person name="Guo Z."/>
            <person name="Lei P."/>
        </authorList>
    </citation>
    <scope>NUCLEOTIDE SEQUENCE</scope>
    <source>
        <strain evidence="2">S6</strain>
    </source>
</reference>
<dbReference type="KEGG" id="caul:KCG34_14800"/>
<feature type="region of interest" description="Disordered" evidence="1">
    <location>
        <begin position="161"/>
        <end position="212"/>
    </location>
</feature>
<feature type="compositionally biased region" description="Low complexity" evidence="1">
    <location>
        <begin position="161"/>
        <end position="182"/>
    </location>
</feature>